<dbReference type="Pfam" id="PF01648">
    <property type="entry name" value="ACPS"/>
    <property type="match status" value="1"/>
</dbReference>
<dbReference type="GO" id="GO:0006633">
    <property type="term" value="P:fatty acid biosynthetic process"/>
    <property type="evidence" value="ECO:0007669"/>
    <property type="project" value="UniProtKB-UniRule"/>
</dbReference>
<dbReference type="EMBL" id="FNVA01000007">
    <property type="protein sequence ID" value="SEG62132.1"/>
    <property type="molecule type" value="Genomic_DNA"/>
</dbReference>
<comment type="catalytic activity">
    <reaction evidence="8">
        <text>apo-[ACP] + CoA = holo-[ACP] + adenosine 3',5'-bisphosphate + H(+)</text>
        <dbReference type="Rhea" id="RHEA:12068"/>
        <dbReference type="Rhea" id="RHEA-COMP:9685"/>
        <dbReference type="Rhea" id="RHEA-COMP:9690"/>
        <dbReference type="ChEBI" id="CHEBI:15378"/>
        <dbReference type="ChEBI" id="CHEBI:29999"/>
        <dbReference type="ChEBI" id="CHEBI:57287"/>
        <dbReference type="ChEBI" id="CHEBI:58343"/>
        <dbReference type="ChEBI" id="CHEBI:64479"/>
        <dbReference type="EC" id="2.7.8.7"/>
    </reaction>
</comment>
<keyword evidence="3 8" id="KW-0479">Metal-binding</keyword>
<comment type="subcellular location">
    <subcellularLocation>
        <location evidence="8">Cytoplasm</location>
    </subcellularLocation>
</comment>
<evidence type="ECO:0000313" key="11">
    <source>
        <dbReference type="Proteomes" id="UP000236728"/>
    </source>
</evidence>
<name>A0A1H6BNC1_9BACT</name>
<organism evidence="10 11">
    <name type="scientific">Bryocella elongata</name>
    <dbReference type="NCBI Taxonomy" id="863522"/>
    <lineage>
        <taxon>Bacteria</taxon>
        <taxon>Pseudomonadati</taxon>
        <taxon>Acidobacteriota</taxon>
        <taxon>Terriglobia</taxon>
        <taxon>Terriglobales</taxon>
        <taxon>Acidobacteriaceae</taxon>
        <taxon>Bryocella</taxon>
    </lineage>
</organism>
<gene>
    <name evidence="8" type="primary">acpS</name>
    <name evidence="10" type="ORF">SAMN05421819_3871</name>
</gene>
<dbReference type="InterPro" id="IPR004568">
    <property type="entry name" value="Ppantetheine-prot_Trfase_dom"/>
</dbReference>
<comment type="function">
    <text evidence="8">Transfers the 4'-phosphopantetheine moiety from coenzyme A to a Ser of acyl-carrier-protein.</text>
</comment>
<accession>A0A1H6BNC1</accession>
<evidence type="ECO:0000259" key="9">
    <source>
        <dbReference type="Pfam" id="PF01648"/>
    </source>
</evidence>
<keyword evidence="1 8" id="KW-0444">Lipid biosynthesis</keyword>
<sequence length="126" mass="13975">MIVGLGTDLIEISRIERSLERLGDSFLHRVYTPGEIAYCQAKKRTSAESFAARFAAKEAGAKAIGTGISRGVSWKEFEVRRRPGQRPELHLTGRAAEIAARQGIRRFSLSLTHSRELSMAFVVAED</sequence>
<dbReference type="NCBIfam" id="TIGR00556">
    <property type="entry name" value="pantethn_trn"/>
    <property type="match status" value="1"/>
</dbReference>
<keyword evidence="11" id="KW-1185">Reference proteome</keyword>
<dbReference type="HAMAP" id="MF_00101">
    <property type="entry name" value="AcpS"/>
    <property type="match status" value="1"/>
</dbReference>
<dbReference type="EC" id="2.7.8.7" evidence="8"/>
<dbReference type="InterPro" id="IPR008278">
    <property type="entry name" value="4-PPantetheinyl_Trfase_dom"/>
</dbReference>
<keyword evidence="5 8" id="KW-0460">Magnesium</keyword>
<dbReference type="AlphaFoldDB" id="A0A1H6BNC1"/>
<evidence type="ECO:0000256" key="1">
    <source>
        <dbReference type="ARBA" id="ARBA00022516"/>
    </source>
</evidence>
<evidence type="ECO:0000256" key="6">
    <source>
        <dbReference type="ARBA" id="ARBA00023098"/>
    </source>
</evidence>
<reference evidence="10 11" key="1">
    <citation type="submission" date="2016-10" db="EMBL/GenBank/DDBJ databases">
        <authorList>
            <person name="de Groot N.N."/>
        </authorList>
    </citation>
    <scope>NUCLEOTIDE SEQUENCE [LARGE SCALE GENOMIC DNA]</scope>
    <source>
        <strain evidence="10 11">DSM 22489</strain>
    </source>
</reference>
<comment type="cofactor">
    <cofactor evidence="8">
        <name>Mg(2+)</name>
        <dbReference type="ChEBI" id="CHEBI:18420"/>
    </cofactor>
</comment>
<dbReference type="RefSeq" id="WP_103934842.1">
    <property type="nucleotide sequence ID" value="NZ_FNVA01000007.1"/>
</dbReference>
<dbReference type="NCBIfam" id="TIGR00516">
    <property type="entry name" value="acpS"/>
    <property type="match status" value="1"/>
</dbReference>
<keyword evidence="7 8" id="KW-0275">Fatty acid biosynthesis</keyword>
<dbReference type="Proteomes" id="UP000236728">
    <property type="component" value="Unassembled WGS sequence"/>
</dbReference>
<comment type="similarity">
    <text evidence="8">Belongs to the P-Pant transferase superfamily. AcpS family.</text>
</comment>
<dbReference type="InterPro" id="IPR037143">
    <property type="entry name" value="4-PPantetheinyl_Trfase_dom_sf"/>
</dbReference>
<dbReference type="Gene3D" id="3.90.470.20">
    <property type="entry name" value="4'-phosphopantetheinyl transferase domain"/>
    <property type="match status" value="1"/>
</dbReference>
<dbReference type="OrthoDB" id="517356at2"/>
<protein>
    <recommendedName>
        <fullName evidence="8">Holo-[acyl-carrier-protein] synthase</fullName>
        <shortName evidence="8">Holo-ACP synthase</shortName>
        <ecNumber evidence="8">2.7.8.7</ecNumber>
    </recommendedName>
    <alternativeName>
        <fullName evidence="8">4'-phosphopantetheinyl transferase AcpS</fullName>
    </alternativeName>
</protein>
<evidence type="ECO:0000256" key="4">
    <source>
        <dbReference type="ARBA" id="ARBA00022832"/>
    </source>
</evidence>
<keyword evidence="8" id="KW-0963">Cytoplasm</keyword>
<evidence type="ECO:0000256" key="8">
    <source>
        <dbReference type="HAMAP-Rule" id="MF_00101"/>
    </source>
</evidence>
<evidence type="ECO:0000256" key="2">
    <source>
        <dbReference type="ARBA" id="ARBA00022679"/>
    </source>
</evidence>
<dbReference type="GO" id="GO:0000287">
    <property type="term" value="F:magnesium ion binding"/>
    <property type="evidence" value="ECO:0007669"/>
    <property type="project" value="UniProtKB-UniRule"/>
</dbReference>
<feature type="binding site" evidence="8">
    <location>
        <position position="58"/>
    </location>
    <ligand>
        <name>Mg(2+)</name>
        <dbReference type="ChEBI" id="CHEBI:18420"/>
    </ligand>
</feature>
<dbReference type="GO" id="GO:0005737">
    <property type="term" value="C:cytoplasm"/>
    <property type="evidence" value="ECO:0007669"/>
    <property type="project" value="UniProtKB-SubCell"/>
</dbReference>
<keyword evidence="6 8" id="KW-0443">Lipid metabolism</keyword>
<proteinExistence type="inferred from homology"/>
<dbReference type="InterPro" id="IPR002582">
    <property type="entry name" value="ACPS"/>
</dbReference>
<dbReference type="GO" id="GO:0008897">
    <property type="term" value="F:holo-[acyl-carrier-protein] synthase activity"/>
    <property type="evidence" value="ECO:0007669"/>
    <property type="project" value="UniProtKB-UniRule"/>
</dbReference>
<evidence type="ECO:0000256" key="3">
    <source>
        <dbReference type="ARBA" id="ARBA00022723"/>
    </source>
</evidence>
<evidence type="ECO:0000313" key="10">
    <source>
        <dbReference type="EMBL" id="SEG62132.1"/>
    </source>
</evidence>
<feature type="domain" description="4'-phosphopantetheinyl transferase" evidence="9">
    <location>
        <begin position="4"/>
        <end position="102"/>
    </location>
</feature>
<evidence type="ECO:0000256" key="7">
    <source>
        <dbReference type="ARBA" id="ARBA00023160"/>
    </source>
</evidence>
<keyword evidence="4 8" id="KW-0276">Fatty acid metabolism</keyword>
<keyword evidence="2 8" id="KW-0808">Transferase</keyword>
<evidence type="ECO:0000256" key="5">
    <source>
        <dbReference type="ARBA" id="ARBA00022842"/>
    </source>
</evidence>
<dbReference type="SUPFAM" id="SSF56214">
    <property type="entry name" value="4'-phosphopantetheinyl transferase"/>
    <property type="match status" value="1"/>
</dbReference>
<feature type="binding site" evidence="8">
    <location>
        <position position="8"/>
    </location>
    <ligand>
        <name>Mg(2+)</name>
        <dbReference type="ChEBI" id="CHEBI:18420"/>
    </ligand>
</feature>